<name>A0A0F9STE3_9ZZZZ</name>
<proteinExistence type="predicted"/>
<evidence type="ECO:0000313" key="1">
    <source>
        <dbReference type="EMBL" id="KKN70059.1"/>
    </source>
</evidence>
<accession>A0A0F9STE3</accession>
<dbReference type="EMBL" id="LAZR01000412">
    <property type="protein sequence ID" value="KKN70059.1"/>
    <property type="molecule type" value="Genomic_DNA"/>
</dbReference>
<dbReference type="SUPFAM" id="SSF51126">
    <property type="entry name" value="Pectin lyase-like"/>
    <property type="match status" value="1"/>
</dbReference>
<dbReference type="AlphaFoldDB" id="A0A0F9STE3"/>
<dbReference type="Gene3D" id="2.160.20.10">
    <property type="entry name" value="Single-stranded right-handed beta-helix, Pectin lyase-like"/>
    <property type="match status" value="1"/>
</dbReference>
<reference evidence="1" key="1">
    <citation type="journal article" date="2015" name="Nature">
        <title>Complex archaea that bridge the gap between prokaryotes and eukaryotes.</title>
        <authorList>
            <person name="Spang A."/>
            <person name="Saw J.H."/>
            <person name="Jorgensen S.L."/>
            <person name="Zaremba-Niedzwiedzka K."/>
            <person name="Martijn J."/>
            <person name="Lind A.E."/>
            <person name="van Eijk R."/>
            <person name="Schleper C."/>
            <person name="Guy L."/>
            <person name="Ettema T.J."/>
        </authorList>
    </citation>
    <scope>NUCLEOTIDE SEQUENCE</scope>
</reference>
<dbReference type="InterPro" id="IPR011050">
    <property type="entry name" value="Pectin_lyase_fold/virulence"/>
</dbReference>
<protein>
    <submittedName>
        <fullName evidence="1">Uncharacterized protein</fullName>
    </submittedName>
</protein>
<dbReference type="InterPro" id="IPR012334">
    <property type="entry name" value="Pectin_lyas_fold"/>
</dbReference>
<sequence length="592" mass="63640">MKKIIIALFILLFASNVLSAPTDLMTVSPSATDDTVIEATDENSRNSTISTPYNVHSHNGLIGAATLFVASSGGEFTTITAAMNAASSGDIILVAEGTYTESVTFAADDITLVSIGSMENTIITQTDADVVDFSTREGCVLDGFTISLTAADNATDDVISGASDTTDDTFNIIQDCKIIATTADVISGWNPVGTSDGNYRFIHCEFEIDQNNIATAAVDAMVFVGGNVDLIDCIIDFQSTQTGTGNLIVLSLGGGSFTANIEDCRITLDSATTTLSQNIGLVGSSSGFTVNIRDTFIHAYTTASGDAIALRAEGAGTFNLYNVILDANNSDADEEAIDVTAGDTVNAHNVSIVEGTITNNGTLTEWGIRDENQRPRNVAGMYIGTVQDNNLFDDTTTGGGTTTMYIGNGAINVTCFTQYHSYQLGDKDLETGEAVRLDNDGLLYRTTSENDPTFRGLFYKKTAWRTAFGDELIQKGYEKIDAEGKKRQKDKKKDYKYKTKKKATKNDYAYYVAVIGDSYVKETGESVFLDGAWVCDEGGSINNGDFLTTANRAGYLKKQTDGLHHTYTAGKMRQDIIFDIDGINKTAYMDIY</sequence>
<comment type="caution">
    <text evidence="1">The sequence shown here is derived from an EMBL/GenBank/DDBJ whole genome shotgun (WGS) entry which is preliminary data.</text>
</comment>
<organism evidence="1">
    <name type="scientific">marine sediment metagenome</name>
    <dbReference type="NCBI Taxonomy" id="412755"/>
    <lineage>
        <taxon>unclassified sequences</taxon>
        <taxon>metagenomes</taxon>
        <taxon>ecological metagenomes</taxon>
    </lineage>
</organism>
<gene>
    <name evidence="1" type="ORF">LCGC14_0435060</name>
</gene>